<gene>
    <name evidence="1" type="ORF">NM208_g16934</name>
</gene>
<protein>
    <submittedName>
        <fullName evidence="1">Uncharacterized protein</fullName>
    </submittedName>
</protein>
<evidence type="ECO:0000313" key="2">
    <source>
        <dbReference type="Proteomes" id="UP001148629"/>
    </source>
</evidence>
<keyword evidence="2" id="KW-1185">Reference proteome</keyword>
<dbReference type="Proteomes" id="UP001148629">
    <property type="component" value="Unassembled WGS sequence"/>
</dbReference>
<organism evidence="1 2">
    <name type="scientific">Fusarium decemcellulare</name>
    <dbReference type="NCBI Taxonomy" id="57161"/>
    <lineage>
        <taxon>Eukaryota</taxon>
        <taxon>Fungi</taxon>
        <taxon>Dikarya</taxon>
        <taxon>Ascomycota</taxon>
        <taxon>Pezizomycotina</taxon>
        <taxon>Sordariomycetes</taxon>
        <taxon>Hypocreomycetidae</taxon>
        <taxon>Hypocreales</taxon>
        <taxon>Nectriaceae</taxon>
        <taxon>Fusarium</taxon>
        <taxon>Fusarium decemcellulare species complex</taxon>
    </lineage>
</organism>
<sequence>MLNNWKEGVGPKLDDEFGDSLKAAAGDGVNGFDPFKDDLGLDYPQKMNTLLVVTKDGVQRCLLGQYTDQTWLAISSSCTERVCRHH</sequence>
<proteinExistence type="predicted"/>
<comment type="caution">
    <text evidence="1">The sequence shown here is derived from an EMBL/GenBank/DDBJ whole genome shotgun (WGS) entry which is preliminary data.</text>
</comment>
<reference evidence="1" key="1">
    <citation type="submission" date="2022-08" db="EMBL/GenBank/DDBJ databases">
        <title>Genome Sequence of Fusarium decemcellulare.</title>
        <authorList>
            <person name="Buettner E."/>
        </authorList>
    </citation>
    <scope>NUCLEOTIDE SEQUENCE</scope>
    <source>
        <strain evidence="1">Babe19</strain>
    </source>
</reference>
<accession>A0ACC1RC64</accession>
<evidence type="ECO:0000313" key="1">
    <source>
        <dbReference type="EMBL" id="KAJ3501442.1"/>
    </source>
</evidence>
<dbReference type="EMBL" id="JANRMS010005638">
    <property type="protein sequence ID" value="KAJ3501442.1"/>
    <property type="molecule type" value="Genomic_DNA"/>
</dbReference>
<name>A0ACC1RC64_9HYPO</name>